<proteinExistence type="predicted"/>
<organism evidence="2 3">
    <name type="scientific">Candidatus Cryosericum odellii</name>
    <dbReference type="NCBI Taxonomy" id="2290917"/>
    <lineage>
        <taxon>Bacteria</taxon>
        <taxon>Pseudomonadati</taxon>
        <taxon>Caldisericota/Cryosericota group</taxon>
        <taxon>Candidatus Cryosericota</taxon>
        <taxon>Candidatus Cryosericia</taxon>
        <taxon>Candidatus Cryosericales</taxon>
        <taxon>Candidatus Cryosericaceae</taxon>
        <taxon>Candidatus Cryosericum</taxon>
    </lineage>
</organism>
<comment type="caution">
    <text evidence="2">The sequence shown here is derived from an EMBL/GenBank/DDBJ whole genome shotgun (WGS) entry which is preliminary data.</text>
</comment>
<evidence type="ECO:0000313" key="3">
    <source>
        <dbReference type="Proteomes" id="UP000266260"/>
    </source>
</evidence>
<dbReference type="EMBL" id="QXIU01000224">
    <property type="protein sequence ID" value="RIE07648.1"/>
    <property type="molecule type" value="Genomic_DNA"/>
</dbReference>
<accession>A0A398D5D4</accession>
<dbReference type="OrthoDB" id="44707at2"/>
<gene>
    <name evidence="1" type="ORF">SMC5_09195</name>
    <name evidence="2" type="ORF">SMC6_01785</name>
</gene>
<dbReference type="Pfam" id="PF11848">
    <property type="entry name" value="DUF3368"/>
    <property type="match status" value="1"/>
</dbReference>
<evidence type="ECO:0000313" key="2">
    <source>
        <dbReference type="EMBL" id="RIE10128.1"/>
    </source>
</evidence>
<dbReference type="SUPFAM" id="SSF88723">
    <property type="entry name" value="PIN domain-like"/>
    <property type="match status" value="1"/>
</dbReference>
<dbReference type="Proteomes" id="UP000266260">
    <property type="component" value="Unassembled WGS sequence"/>
</dbReference>
<accession>A0A398DCW1</accession>
<dbReference type="EMBL" id="QXIT01000033">
    <property type="protein sequence ID" value="RIE10128.1"/>
    <property type="molecule type" value="Genomic_DNA"/>
</dbReference>
<evidence type="ECO:0008006" key="5">
    <source>
        <dbReference type="Google" id="ProtNLM"/>
    </source>
</evidence>
<dbReference type="InterPro" id="IPR021799">
    <property type="entry name" value="PIN-like_prokaryotic"/>
</dbReference>
<dbReference type="AlphaFoldDB" id="A0A398DCW1"/>
<keyword evidence="3" id="KW-1185">Reference proteome</keyword>
<dbReference type="Proteomes" id="UP000266489">
    <property type="component" value="Unassembled WGS sequence"/>
</dbReference>
<evidence type="ECO:0000313" key="1">
    <source>
        <dbReference type="EMBL" id="RIE07648.1"/>
    </source>
</evidence>
<dbReference type="InterPro" id="IPR029060">
    <property type="entry name" value="PIN-like_dom_sf"/>
</dbReference>
<name>A0A398DCW1_9BACT</name>
<reference evidence="3 4" key="1">
    <citation type="submission" date="2018-09" db="EMBL/GenBank/DDBJ databases">
        <title>Discovery and Ecogenomic Context for Candidatus Cryosericales, a Global Caldiserica Order Active in Thawing Permafrost.</title>
        <authorList>
            <person name="Martinez M.A."/>
            <person name="Woodcroft B.J."/>
            <person name="Ignacio Espinoza J.C."/>
            <person name="Zayed A."/>
            <person name="Singleton C.M."/>
            <person name="Boyd J."/>
            <person name="Li Y.-F."/>
            <person name="Purvine S."/>
            <person name="Maughan H."/>
            <person name="Hodgkins S.B."/>
            <person name="Anderson D."/>
            <person name="Sederholm M."/>
            <person name="Temperton B."/>
            <person name="Saleska S.R."/>
            <person name="Tyson G.W."/>
            <person name="Rich V.I."/>
        </authorList>
    </citation>
    <scope>NUCLEOTIDE SEQUENCE [LARGE SCALE GENOMIC DNA]</scope>
    <source>
        <strain evidence="1 4">SMC5</strain>
        <strain evidence="2 3">SMC6</strain>
    </source>
</reference>
<protein>
    <recommendedName>
        <fullName evidence="5">PIN domain-containing protein</fullName>
    </recommendedName>
</protein>
<evidence type="ECO:0000313" key="4">
    <source>
        <dbReference type="Proteomes" id="UP000266489"/>
    </source>
</evidence>
<sequence length="178" mass="19818">MTDLLFFDTDCLSAFLWVGKESLLTRLYPGRVVIPEQVYDELSFPGLPSFNITIDTLFAQKQVVIEAIKAGTEAYDLYYTLSRFPSKGHVVIGKGEAACIALAKTTEGIVASNNLKDISSYIEEFGLKHVTTGDILVEAYEGKHITEDEGNTIWAGMRRKGRRIGAETFSEYLVSKYT</sequence>